<dbReference type="Gramene" id="TraesCLE_scaffold_047961_01G000200.1">
    <property type="protein sequence ID" value="TraesCLE_scaffold_047961_01G000200.1"/>
    <property type="gene ID" value="TraesCLE_scaffold_047961_01G000200"/>
</dbReference>
<dbReference type="GeneID" id="123045794"/>
<feature type="compositionally biased region" description="Basic and acidic residues" evidence="1">
    <location>
        <begin position="1184"/>
        <end position="1198"/>
    </location>
</feature>
<feature type="compositionally biased region" description="Basic and acidic residues" evidence="1">
    <location>
        <begin position="1057"/>
        <end position="1068"/>
    </location>
</feature>
<dbReference type="Gramene" id="TraesNOR2B03G00991450.1">
    <property type="protein sequence ID" value="TraesNOR2B03G00991450.1"/>
    <property type="gene ID" value="TraesNOR2B03G00991450"/>
</dbReference>
<dbReference type="OrthoDB" id="1093005at2759"/>
<feature type="compositionally biased region" description="Polar residues" evidence="1">
    <location>
        <begin position="1165"/>
        <end position="1181"/>
    </location>
</feature>
<dbReference type="Gramene" id="TraesROB_scaffold_038107_01G000200.1">
    <property type="protein sequence ID" value="TraesROB_scaffold_038107_01G000200.1"/>
    <property type="gene ID" value="TraesROB_scaffold_038107_01G000200"/>
</dbReference>
<evidence type="ECO:0000313" key="3">
    <source>
        <dbReference type="Proteomes" id="UP000019116"/>
    </source>
</evidence>
<dbReference type="EnsemblPlants" id="TraesCS2B02G361000.1">
    <property type="protein sequence ID" value="TraesCS2B02G361000.1"/>
    <property type="gene ID" value="TraesCS2B02G361000"/>
</dbReference>
<feature type="region of interest" description="Disordered" evidence="1">
    <location>
        <begin position="507"/>
        <end position="701"/>
    </location>
</feature>
<feature type="compositionally biased region" description="Low complexity" evidence="1">
    <location>
        <begin position="1364"/>
        <end position="1376"/>
    </location>
</feature>
<dbReference type="PaxDb" id="4565-Traes_2BL_939853C70.2"/>
<keyword evidence="3" id="KW-1185">Reference proteome</keyword>
<dbReference type="Gramene" id="TraesJUL2B03G00984170.1">
    <property type="protein sequence ID" value="TraesJUL2B03G00984170.1"/>
    <property type="gene ID" value="TraesJUL2B03G00984170"/>
</dbReference>
<feature type="compositionally biased region" description="Basic residues" evidence="1">
    <location>
        <begin position="774"/>
        <end position="785"/>
    </location>
</feature>
<feature type="compositionally biased region" description="Basic and acidic residues" evidence="1">
    <location>
        <begin position="1316"/>
        <end position="1331"/>
    </location>
</feature>
<dbReference type="RefSeq" id="XP_044324904.1">
    <property type="nucleotide sequence ID" value="XM_044468969.1"/>
</dbReference>
<feature type="compositionally biased region" description="Polar residues" evidence="1">
    <location>
        <begin position="1087"/>
        <end position="1102"/>
    </location>
</feature>
<dbReference type="Gramene" id="TraesCAD_scaffold_048104_01G000100.1">
    <property type="protein sequence ID" value="TraesCAD_scaffold_048104_01G000100.1"/>
    <property type="gene ID" value="TraesCAD_scaffold_048104_01G000100"/>
</dbReference>
<feature type="compositionally biased region" description="Polar residues" evidence="1">
    <location>
        <begin position="1392"/>
        <end position="1409"/>
    </location>
</feature>
<evidence type="ECO:0000313" key="2">
    <source>
        <dbReference type="EnsemblPlants" id="TraesCS2B02G361000.1"/>
    </source>
</evidence>
<feature type="compositionally biased region" description="Low complexity" evidence="1">
    <location>
        <begin position="416"/>
        <end position="426"/>
    </location>
</feature>
<feature type="region of interest" description="Disordered" evidence="1">
    <location>
        <begin position="950"/>
        <end position="1436"/>
    </location>
</feature>
<dbReference type="Gramene" id="TraesMAC2B03G00975270.1">
    <property type="protein sequence ID" value="TraesMAC2B03G00975270.1"/>
    <property type="gene ID" value="TraesMAC2B03G00975270"/>
</dbReference>
<feature type="compositionally biased region" description="Basic and acidic residues" evidence="1">
    <location>
        <begin position="1138"/>
        <end position="1148"/>
    </location>
</feature>
<dbReference type="Gramene" id="TraesCS2B03G0929200.1">
    <property type="protein sequence ID" value="TraesCS2B03G0929200.1.CDS"/>
    <property type="gene ID" value="TraesCS2B03G0929200"/>
</dbReference>
<feature type="region of interest" description="Disordered" evidence="1">
    <location>
        <begin position="763"/>
        <end position="800"/>
    </location>
</feature>
<feature type="compositionally biased region" description="Basic and acidic residues" evidence="1">
    <location>
        <begin position="1207"/>
        <end position="1222"/>
    </location>
</feature>
<feature type="compositionally biased region" description="Basic and acidic residues" evidence="1">
    <location>
        <begin position="286"/>
        <end position="300"/>
    </location>
</feature>
<feature type="compositionally biased region" description="Basic and acidic residues" evidence="1">
    <location>
        <begin position="259"/>
        <end position="270"/>
    </location>
</feature>
<feature type="compositionally biased region" description="Polar residues" evidence="1">
    <location>
        <begin position="353"/>
        <end position="365"/>
    </location>
</feature>
<dbReference type="Gramene" id="TraesLDM2B03G00978590.1">
    <property type="protein sequence ID" value="TraesLDM2B03G00978590.1"/>
    <property type="gene ID" value="TraesLDM2B03G00978590"/>
</dbReference>
<feature type="compositionally biased region" description="Polar residues" evidence="1">
    <location>
        <begin position="600"/>
        <end position="638"/>
    </location>
</feature>
<feature type="compositionally biased region" description="Basic and acidic residues" evidence="1">
    <location>
        <begin position="896"/>
        <end position="910"/>
    </location>
</feature>
<feature type="region of interest" description="Disordered" evidence="1">
    <location>
        <begin position="879"/>
        <end position="934"/>
    </location>
</feature>
<dbReference type="STRING" id="4565.A0A3B6C8V9"/>
<protein>
    <submittedName>
        <fullName evidence="2">Uncharacterized protein</fullName>
    </submittedName>
</protein>
<sequence length="1436" mass="154679">MAGPRSSPSPPPLQARSADGGAHLSLFLDTDLGTHLALNVAADSTIRRLKSQVAVEHAAAFPDLGPVAVKSFQVLRKGAMYHLSDSMAVRSAFSKVKAGCFLHVKMAAVATDSHYCRDEDRGRSSRGCLGVDMDKCLMELPATISGGVNPQMLEGSEEAAALLNVHAHDAVPNDVQLSSSSHPNTETKKDAAVSLATDVQTNSVANVSRFSNQSNVALVGEEFLARKENLLHSVEDHDLGVVSGDKQAGIREGTVGELHALDDPSQEKERKRARRADSVNTSAVDPVRETNDYKTRDVNSLDKPSLETNTNSLGVIPSNSFQQESHGNAQEDLIQPENPVIPGKNKKRKKHQSVSPKDVSSQEITKPSAGTVEEPKALDGGLLHENQGQQGDGADNVEMTSRDKAMVRPSDMHLPSSQLSSGSQLGTDAQATTDLVADKSNIDIVHEGSGNQAVGETSNSTCKVVAREETIAEGINDEYHDERAVEVSNMEKGSKSENVLDMADTTGNISHEKNCQESNKVSSVGLSSMDTAEAKDQSGYSEKSAKSDIVSTQGEILDDPYKRHIASNVQRGDFNVIENSDGDGKLKKKKRRHSESSKDGPTTQCMTKPSGSIANAQVETVNEPSKVNQGDSTVTENPTGDGKRKKKRKLRLESSKDDPLTKSSGLTTGGSSAQHTSDDPLNAEQTTQGTIGEATGSDCRKLDGTADVAATNVINEVLADLGCTDNLSGDPVKEHTEGVVSAALPPKYPADNQSDDLNDVLTENTVVPADGRTKSSKRQRKKTSLKHVSTDSSKDIQSLGVQVRQVPTEDLEGGNDTKEELLLEGSSIDAPASTCQVLRQKSKKSLKTQTPTIQEINHPTHGQDNQFIKDDQEKYVTDGGTHNDKNIVGAPTEPSVVHKDGTIITRDKPNARKGRKKSSKTELQSQDTALEQGSVADLMNSSALEGAAIPKGSAGAVEPNDPAAIRSENGKINFLDHFSPSGMNGPSVSAENNDETTIKEVKGKKKSKRKPDMQSQRAGIIEPNDLPESHLHIDKTSVADHFDTGNVGVPSVSAENTNREDGNVEKAKEKKKSKRKQDLVKPESENPIGNNEDTDNCSQNLLHSVVQKGRIEQGNAKENSDKITKNNSMPQQETEAENINREDGNVRKTKEKKKSKRKQDLVKPESQNADGGNQDTDTSAPQKGRMDRGNAKEKKDKITQNNSMLQQEKEDATRDSTLEKKPRQSKVGADNQTDLPIEKDHAPMGKEQMNSTSQTKHHGKNRKHDGSIDGRANGNPKVVSNVVQSSPMSPQASNESTYGTPAVNRFRVAVRKVPRKKYEQLNDKSKKDTSKRGASAIFSDTISEDSDELLNTMDEKAGVENSSDDSSTSADSGISSTAWEGSDVPDDEGIASLSQRSDINSVLRGSSSYKKARLKPTELLEDTEVPDSQPPDSLWG</sequence>
<proteinExistence type="predicted"/>
<gene>
    <name evidence="2" type="primary">LOC123045794</name>
</gene>
<reference evidence="2" key="1">
    <citation type="submission" date="2018-08" db="EMBL/GenBank/DDBJ databases">
        <authorList>
            <person name="Rossello M."/>
        </authorList>
    </citation>
    <scope>NUCLEOTIDE SEQUENCE [LARGE SCALE GENOMIC DNA]</scope>
    <source>
        <strain evidence="2">cv. Chinese Spring</strain>
    </source>
</reference>
<organism evidence="2">
    <name type="scientific">Triticum aestivum</name>
    <name type="common">Wheat</name>
    <dbReference type="NCBI Taxonomy" id="4565"/>
    <lineage>
        <taxon>Eukaryota</taxon>
        <taxon>Viridiplantae</taxon>
        <taxon>Streptophyta</taxon>
        <taxon>Embryophyta</taxon>
        <taxon>Tracheophyta</taxon>
        <taxon>Spermatophyta</taxon>
        <taxon>Magnoliopsida</taxon>
        <taxon>Liliopsida</taxon>
        <taxon>Poales</taxon>
        <taxon>Poaceae</taxon>
        <taxon>BOP clade</taxon>
        <taxon>Pooideae</taxon>
        <taxon>Triticodae</taxon>
        <taxon>Triticeae</taxon>
        <taxon>Triticinae</taxon>
        <taxon>Triticum</taxon>
    </lineage>
</organism>
<reference evidence="2" key="2">
    <citation type="submission" date="2018-10" db="UniProtKB">
        <authorList>
            <consortium name="EnsemblPlants"/>
        </authorList>
    </citation>
    <scope>IDENTIFICATION</scope>
</reference>
<name>A0A3B6C8V9_WHEAT</name>
<dbReference type="Gramene" id="TraesWEE_scaffold_038493_01G000200.1">
    <property type="protein sequence ID" value="TraesWEE_scaffold_038493_01G000200.1"/>
    <property type="gene ID" value="TraesWEE_scaffold_038493_01G000200"/>
</dbReference>
<dbReference type="Gramene" id="TraesSTA2B03G00973980.1">
    <property type="protein sequence ID" value="TraesSTA2B03G00973980.1"/>
    <property type="gene ID" value="TraesSTA2B03G00973980"/>
</dbReference>
<feature type="compositionally biased region" description="Polar residues" evidence="1">
    <location>
        <begin position="516"/>
        <end position="530"/>
    </location>
</feature>
<dbReference type="Proteomes" id="UP000019116">
    <property type="component" value="Chromosome 2B"/>
</dbReference>
<feature type="compositionally biased region" description="Polar residues" evidence="1">
    <location>
        <begin position="306"/>
        <end position="328"/>
    </location>
</feature>
<dbReference type="OMA" id="KDPTMGD"/>
<evidence type="ECO:0000256" key="1">
    <source>
        <dbReference type="SAM" id="MobiDB-lite"/>
    </source>
</evidence>
<dbReference type="Gramene" id="TraesJAG2B03G00977560.1">
    <property type="protein sequence ID" value="TraesJAG2B03G00977560.1"/>
    <property type="gene ID" value="TraesJAG2B03G00977560"/>
</dbReference>
<dbReference type="Gramene" id="TraesPARA_EIv1.0_0531000.1">
    <property type="protein sequence ID" value="TraesPARA_EIv1.0_0531000.1.CDS"/>
    <property type="gene ID" value="TraesPARA_EIv1.0_0531000"/>
</dbReference>
<feature type="compositionally biased region" description="Polar residues" evidence="1">
    <location>
        <begin position="1281"/>
        <end position="1299"/>
    </location>
</feature>
<feature type="compositionally biased region" description="Polar residues" evidence="1">
    <location>
        <begin position="921"/>
        <end position="931"/>
    </location>
</feature>
<dbReference type="Gramene" id="TraesSYM2B03G00992130.1">
    <property type="protein sequence ID" value="TraesSYM2B03G00992130.1"/>
    <property type="gene ID" value="TraesSYM2B03G00992130"/>
</dbReference>
<accession>A0A3B6C8V9</accession>
<feature type="compositionally biased region" description="Low complexity" evidence="1">
    <location>
        <begin position="661"/>
        <end position="672"/>
    </location>
</feature>
<dbReference type="Gramene" id="TraesCS2B02G361000.1">
    <property type="protein sequence ID" value="TraesCS2B02G361000.1"/>
    <property type="gene ID" value="TraesCS2B02G361000"/>
</dbReference>
<feature type="compositionally biased region" description="Basic and acidic residues" evidence="1">
    <location>
        <begin position="1027"/>
        <end position="1043"/>
    </location>
</feature>
<feature type="compositionally biased region" description="Polar residues" evidence="1">
    <location>
        <begin position="981"/>
        <end position="991"/>
    </location>
</feature>
<feature type="region of interest" description="Disordered" evidence="1">
    <location>
        <begin position="250"/>
        <end position="428"/>
    </location>
</feature>
<feature type="compositionally biased region" description="Basic and acidic residues" evidence="1">
    <location>
        <begin position="651"/>
        <end position="660"/>
    </location>
</feature>
<dbReference type="Gramene" id="TraesARI2B03G00992570.1">
    <property type="protein sequence ID" value="TraesARI2B03G00992570.1"/>
    <property type="gene ID" value="TraesARI2B03G00992570"/>
</dbReference>